<reference evidence="1" key="1">
    <citation type="journal article" date="2017" name="Nature">
        <title>The sunflower genome provides insights into oil metabolism, flowering and Asterid evolution.</title>
        <authorList>
            <person name="Badouin H."/>
            <person name="Gouzy J."/>
            <person name="Grassa C.J."/>
            <person name="Murat F."/>
            <person name="Staton S.E."/>
            <person name="Cottret L."/>
            <person name="Lelandais-Briere C."/>
            <person name="Owens G.L."/>
            <person name="Carrere S."/>
            <person name="Mayjonade B."/>
            <person name="Legrand L."/>
            <person name="Gill N."/>
            <person name="Kane N.C."/>
            <person name="Bowers J.E."/>
            <person name="Hubner S."/>
            <person name="Bellec A."/>
            <person name="Berard A."/>
            <person name="Berges H."/>
            <person name="Blanchet N."/>
            <person name="Boniface M.C."/>
            <person name="Brunel D."/>
            <person name="Catrice O."/>
            <person name="Chaidir N."/>
            <person name="Claudel C."/>
            <person name="Donnadieu C."/>
            <person name="Faraut T."/>
            <person name="Fievet G."/>
            <person name="Helmstetter N."/>
            <person name="King M."/>
            <person name="Knapp S.J."/>
            <person name="Lai Z."/>
            <person name="Le Paslier M.C."/>
            <person name="Lippi Y."/>
            <person name="Lorenzon L."/>
            <person name="Mandel J.R."/>
            <person name="Marage G."/>
            <person name="Marchand G."/>
            <person name="Marquand E."/>
            <person name="Bret-Mestries E."/>
            <person name="Morien E."/>
            <person name="Nambeesan S."/>
            <person name="Nguyen T."/>
            <person name="Pegot-Espagnet P."/>
            <person name="Pouilly N."/>
            <person name="Raftis F."/>
            <person name="Sallet E."/>
            <person name="Schiex T."/>
            <person name="Thomas J."/>
            <person name="Vandecasteele C."/>
            <person name="Vares D."/>
            <person name="Vear F."/>
            <person name="Vautrin S."/>
            <person name="Crespi M."/>
            <person name="Mangin B."/>
            <person name="Burke J.M."/>
            <person name="Salse J."/>
            <person name="Munos S."/>
            <person name="Vincourt P."/>
            <person name="Rieseberg L.H."/>
            <person name="Langlade N.B."/>
        </authorList>
    </citation>
    <scope>NUCLEOTIDE SEQUENCE</scope>
    <source>
        <tissue evidence="1">Leaves</tissue>
    </source>
</reference>
<keyword evidence="2" id="KW-1185">Reference proteome</keyword>
<protein>
    <submittedName>
        <fullName evidence="1">Uncharacterized protein</fullName>
    </submittedName>
</protein>
<name>A0A9K3IL77_HELAN</name>
<proteinExistence type="predicted"/>
<dbReference type="EMBL" id="MNCJ02000322">
    <property type="protein sequence ID" value="KAF5798511.1"/>
    <property type="molecule type" value="Genomic_DNA"/>
</dbReference>
<accession>A0A9K3IL77</accession>
<sequence length="43" mass="4707">MGALVTSVSPCTPFDPCLSLFWTEIPSEEVEDFSICAVERQAT</sequence>
<gene>
    <name evidence="1" type="ORF">HanXRQr2_Chr07g0293761</name>
</gene>
<dbReference type="Gramene" id="mRNA:HanXRQr2_Chr07g0293761">
    <property type="protein sequence ID" value="mRNA:HanXRQr2_Chr07g0293761"/>
    <property type="gene ID" value="HanXRQr2_Chr07g0293761"/>
</dbReference>
<organism evidence="1 2">
    <name type="scientific">Helianthus annuus</name>
    <name type="common">Common sunflower</name>
    <dbReference type="NCBI Taxonomy" id="4232"/>
    <lineage>
        <taxon>Eukaryota</taxon>
        <taxon>Viridiplantae</taxon>
        <taxon>Streptophyta</taxon>
        <taxon>Embryophyta</taxon>
        <taxon>Tracheophyta</taxon>
        <taxon>Spermatophyta</taxon>
        <taxon>Magnoliopsida</taxon>
        <taxon>eudicotyledons</taxon>
        <taxon>Gunneridae</taxon>
        <taxon>Pentapetalae</taxon>
        <taxon>asterids</taxon>
        <taxon>campanulids</taxon>
        <taxon>Asterales</taxon>
        <taxon>Asteraceae</taxon>
        <taxon>Asteroideae</taxon>
        <taxon>Heliantheae alliance</taxon>
        <taxon>Heliantheae</taxon>
        <taxon>Helianthus</taxon>
    </lineage>
</organism>
<dbReference type="Proteomes" id="UP000215914">
    <property type="component" value="Unassembled WGS sequence"/>
</dbReference>
<reference evidence="1" key="2">
    <citation type="submission" date="2020-06" db="EMBL/GenBank/DDBJ databases">
        <title>Helianthus annuus Genome sequencing and assembly Release 2.</title>
        <authorList>
            <person name="Gouzy J."/>
            <person name="Langlade N."/>
            <person name="Munos S."/>
        </authorList>
    </citation>
    <scope>NUCLEOTIDE SEQUENCE</scope>
    <source>
        <tissue evidence="1">Leaves</tissue>
    </source>
</reference>
<comment type="caution">
    <text evidence="1">The sequence shown here is derived from an EMBL/GenBank/DDBJ whole genome shotgun (WGS) entry which is preliminary data.</text>
</comment>
<evidence type="ECO:0000313" key="2">
    <source>
        <dbReference type="Proteomes" id="UP000215914"/>
    </source>
</evidence>
<evidence type="ECO:0000313" key="1">
    <source>
        <dbReference type="EMBL" id="KAF5798511.1"/>
    </source>
</evidence>
<dbReference type="AlphaFoldDB" id="A0A9K3IL77"/>